<evidence type="ECO:0000256" key="7">
    <source>
        <dbReference type="SAM" id="Coils"/>
    </source>
</evidence>
<keyword evidence="7" id="KW-0175">Coiled coil</keyword>
<protein>
    <submittedName>
        <fullName evidence="10">BZIP domain-containing protein</fullName>
    </submittedName>
</protein>
<evidence type="ECO:0000313" key="10">
    <source>
        <dbReference type="WBParaSite" id="maker-PairedContig_212-snap-gene-1.23-mRNA-1"/>
    </source>
</evidence>
<dbReference type="FunFam" id="1.20.5.170:FF:000025">
    <property type="entry name" value="nuclear factor interleukin-3-regulated protein-like"/>
    <property type="match status" value="1"/>
</dbReference>
<dbReference type="PANTHER" id="PTHR11988">
    <property type="entry name" value="THYROTROPH EMBRYONIC FACTOR RELATED"/>
    <property type="match status" value="1"/>
</dbReference>
<dbReference type="SUPFAM" id="SSF57959">
    <property type="entry name" value="Leucine zipper domain"/>
    <property type="match status" value="1"/>
</dbReference>
<dbReference type="Pfam" id="PF07716">
    <property type="entry name" value="bZIP_2"/>
    <property type="match status" value="1"/>
</dbReference>
<accession>A0A1I8EHZ6</accession>
<feature type="coiled-coil region" evidence="7">
    <location>
        <begin position="179"/>
        <end position="206"/>
    </location>
</feature>
<dbReference type="GO" id="GO:0000981">
    <property type="term" value="F:DNA-binding transcription factor activity, RNA polymerase II-specific"/>
    <property type="evidence" value="ECO:0007669"/>
    <property type="project" value="TreeGrafter"/>
</dbReference>
<keyword evidence="5" id="KW-0804">Transcription</keyword>
<keyword evidence="6" id="KW-0539">Nucleus</keyword>
<evidence type="ECO:0000256" key="8">
    <source>
        <dbReference type="SAM" id="MobiDB-lite"/>
    </source>
</evidence>
<feature type="region of interest" description="Disordered" evidence="8">
    <location>
        <begin position="154"/>
        <end position="175"/>
    </location>
</feature>
<dbReference type="InterPro" id="IPR004827">
    <property type="entry name" value="bZIP"/>
</dbReference>
<sequence>MDTEIKEGPNCYENHLRAMSMYWSGFDPVGSYGFASNYSHQSATCPTLSMTIAKQNDEQVILNNLLIKCHFITQVNFLFINRQSAQFMKLIILKIVHPFHPCSFVSFAQHFSTLSFNSNNTSSTSSLSSFPVPTKKKPVPVPENLKDEAYRERRMKNNESARKSRELRRQKEESTQIRCDQLLQENHILRAELSLLQNQMEQFRQIFPISFKNPQQNFVSSSSVSGS</sequence>
<feature type="compositionally biased region" description="Low complexity" evidence="8">
    <location>
        <begin position="123"/>
        <end position="133"/>
    </location>
</feature>
<dbReference type="WBParaSite" id="maker-PairedContig_212-snap-gene-1.23-mRNA-1">
    <property type="protein sequence ID" value="maker-PairedContig_212-snap-gene-1.23-mRNA-1"/>
    <property type="gene ID" value="maker-PairedContig_212-snap-gene-1.23"/>
</dbReference>
<comment type="similarity">
    <text evidence="2">Belongs to the bZIP family. NFIL3 subfamily.</text>
</comment>
<feature type="domain" description="BZIP" evidence="9">
    <location>
        <begin position="147"/>
        <end position="207"/>
    </location>
</feature>
<dbReference type="Gene3D" id="1.20.5.170">
    <property type="match status" value="1"/>
</dbReference>
<name>A0A1I8EHZ6_WUCBA</name>
<comment type="subcellular location">
    <subcellularLocation>
        <location evidence="1">Nucleus</location>
    </subcellularLocation>
</comment>
<dbReference type="PANTHER" id="PTHR11988:SF27">
    <property type="entry name" value="GH27708P"/>
    <property type="match status" value="1"/>
</dbReference>
<evidence type="ECO:0000256" key="3">
    <source>
        <dbReference type="ARBA" id="ARBA00023015"/>
    </source>
</evidence>
<dbReference type="AlphaFoldDB" id="A0A1I8EHZ6"/>
<evidence type="ECO:0000259" key="9">
    <source>
        <dbReference type="PROSITE" id="PS50217"/>
    </source>
</evidence>
<feature type="region of interest" description="Disordered" evidence="8">
    <location>
        <begin position="123"/>
        <end position="142"/>
    </location>
</feature>
<dbReference type="GO" id="GO:0000978">
    <property type="term" value="F:RNA polymerase II cis-regulatory region sequence-specific DNA binding"/>
    <property type="evidence" value="ECO:0007669"/>
    <property type="project" value="TreeGrafter"/>
</dbReference>
<evidence type="ECO:0000256" key="1">
    <source>
        <dbReference type="ARBA" id="ARBA00004123"/>
    </source>
</evidence>
<evidence type="ECO:0000256" key="2">
    <source>
        <dbReference type="ARBA" id="ARBA00006079"/>
    </source>
</evidence>
<proteinExistence type="inferred from homology"/>
<dbReference type="STRING" id="6293.A0A1I8EHZ6"/>
<keyword evidence="4" id="KW-0238">DNA-binding</keyword>
<keyword evidence="3" id="KW-0805">Transcription regulation</keyword>
<organism evidence="10">
    <name type="scientific">Wuchereria bancrofti</name>
    <dbReference type="NCBI Taxonomy" id="6293"/>
    <lineage>
        <taxon>Eukaryota</taxon>
        <taxon>Metazoa</taxon>
        <taxon>Ecdysozoa</taxon>
        <taxon>Nematoda</taxon>
        <taxon>Chromadorea</taxon>
        <taxon>Rhabditida</taxon>
        <taxon>Spirurina</taxon>
        <taxon>Spiruromorpha</taxon>
        <taxon>Filarioidea</taxon>
        <taxon>Onchocercidae</taxon>
        <taxon>Wuchereria</taxon>
    </lineage>
</organism>
<dbReference type="SMART" id="SM00338">
    <property type="entry name" value="BRLZ"/>
    <property type="match status" value="1"/>
</dbReference>
<dbReference type="CDD" id="cd14695">
    <property type="entry name" value="bZIP_HLF"/>
    <property type="match status" value="1"/>
</dbReference>
<evidence type="ECO:0000256" key="5">
    <source>
        <dbReference type="ARBA" id="ARBA00023163"/>
    </source>
</evidence>
<dbReference type="GO" id="GO:0005634">
    <property type="term" value="C:nucleus"/>
    <property type="evidence" value="ECO:0007669"/>
    <property type="project" value="UniProtKB-SubCell"/>
</dbReference>
<evidence type="ECO:0000256" key="6">
    <source>
        <dbReference type="ARBA" id="ARBA00023242"/>
    </source>
</evidence>
<dbReference type="InterPro" id="IPR046347">
    <property type="entry name" value="bZIP_sf"/>
</dbReference>
<evidence type="ECO:0000256" key="4">
    <source>
        <dbReference type="ARBA" id="ARBA00023125"/>
    </source>
</evidence>
<dbReference type="InterPro" id="IPR040223">
    <property type="entry name" value="PAR_bZIP"/>
</dbReference>
<dbReference type="PROSITE" id="PS50217">
    <property type="entry name" value="BZIP"/>
    <property type="match status" value="1"/>
</dbReference>
<reference evidence="10" key="1">
    <citation type="submission" date="2016-11" db="UniProtKB">
        <authorList>
            <consortium name="WormBaseParasite"/>
        </authorList>
    </citation>
    <scope>IDENTIFICATION</scope>
    <source>
        <strain evidence="10">pt0022</strain>
    </source>
</reference>